<dbReference type="Proteomes" id="UP000076603">
    <property type="component" value="Unassembled WGS sequence"/>
</dbReference>
<dbReference type="GO" id="GO:0005829">
    <property type="term" value="C:cytosol"/>
    <property type="evidence" value="ECO:0007669"/>
    <property type="project" value="TreeGrafter"/>
</dbReference>
<dbReference type="PANTHER" id="PTHR10204:SF34">
    <property type="entry name" value="NAD(P)H DEHYDROGENASE [QUINONE] 1 ISOFORM 1"/>
    <property type="match status" value="1"/>
</dbReference>
<evidence type="ECO:0000256" key="3">
    <source>
        <dbReference type="SAM" id="MobiDB-lite"/>
    </source>
</evidence>
<dbReference type="InterPro" id="IPR003680">
    <property type="entry name" value="Flavodoxin_fold"/>
</dbReference>
<comment type="similarity">
    <text evidence="1">Belongs to the NAD(P)H dehydrogenase (quinone) family.</text>
</comment>
<evidence type="ECO:0000256" key="1">
    <source>
        <dbReference type="ARBA" id="ARBA00006252"/>
    </source>
</evidence>
<gene>
    <name evidence="5" type="primary">kefF</name>
    <name evidence="5" type="ORF">CLMAG_29970</name>
</gene>
<dbReference type="PANTHER" id="PTHR10204">
    <property type="entry name" value="NAD P H OXIDOREDUCTASE-RELATED"/>
    <property type="match status" value="1"/>
</dbReference>
<dbReference type="AlphaFoldDB" id="A0A162SGW9"/>
<dbReference type="RefSeq" id="WP_066623664.1">
    <property type="nucleotide sequence ID" value="NZ_FQXL01000027.1"/>
</dbReference>
<dbReference type="InterPro" id="IPR051545">
    <property type="entry name" value="NAD(P)H_dehydrogenase_qn"/>
</dbReference>
<dbReference type="InterPro" id="IPR029039">
    <property type="entry name" value="Flavoprotein-like_sf"/>
</dbReference>
<dbReference type="GO" id="GO:0003955">
    <property type="term" value="F:NAD(P)H dehydrogenase (quinone) activity"/>
    <property type="evidence" value="ECO:0007669"/>
    <property type="project" value="UniProtKB-EC"/>
</dbReference>
<dbReference type="PATRIC" id="fig|1121326.3.peg.3021"/>
<dbReference type="EC" id="1.6.5.2" evidence="5"/>
<dbReference type="STRING" id="1121326.CLMAG_29970"/>
<evidence type="ECO:0000259" key="4">
    <source>
        <dbReference type="Pfam" id="PF02525"/>
    </source>
</evidence>
<proteinExistence type="inferred from homology"/>
<dbReference type="EMBL" id="LWAE01000003">
    <property type="protein sequence ID" value="KZL91239.1"/>
    <property type="molecule type" value="Genomic_DNA"/>
</dbReference>
<protein>
    <submittedName>
        <fullName evidence="5">Glutathione-regulated potassium-efflux system ancillary protein KefF</fullName>
        <ecNumber evidence="5">1.6.5.2</ecNumber>
    </submittedName>
</protein>
<dbReference type="OrthoDB" id="9805976at2"/>
<feature type="domain" description="Flavodoxin-like fold" evidence="4">
    <location>
        <begin position="1"/>
        <end position="182"/>
    </location>
</feature>
<dbReference type="Pfam" id="PF02525">
    <property type="entry name" value="Flavodoxin_2"/>
    <property type="match status" value="1"/>
</dbReference>
<feature type="region of interest" description="Disordered" evidence="3">
    <location>
        <begin position="196"/>
        <end position="263"/>
    </location>
</feature>
<reference evidence="5 6" key="1">
    <citation type="submission" date="2016-04" db="EMBL/GenBank/DDBJ databases">
        <title>Genome sequence of Clostridium magnum DSM 2767.</title>
        <authorList>
            <person name="Poehlein A."/>
            <person name="Uhlig R."/>
            <person name="Fischer R."/>
            <person name="Bahl H."/>
            <person name="Daniel R."/>
        </authorList>
    </citation>
    <scope>NUCLEOTIDE SEQUENCE [LARGE SCALE GENOMIC DNA]</scope>
    <source>
        <strain evidence="5 6">DSM 2767</strain>
    </source>
</reference>
<name>A0A162SGW9_9CLOT</name>
<feature type="compositionally biased region" description="Low complexity" evidence="3">
    <location>
        <begin position="252"/>
        <end position="263"/>
    </location>
</feature>
<feature type="compositionally biased region" description="Basic and acidic residues" evidence="3">
    <location>
        <begin position="198"/>
        <end position="251"/>
    </location>
</feature>
<accession>A0A162SGW9</accession>
<sequence length="263" mass="29619">MNHLIVYAHPSSDSFSNKILTISKEFSVEKEYKTEVRDLYSIGFNPVLKNSDLKGMHGGETPEEIKREQNYIQWADLITFIYPVWWTGMPAILKGYIDRVFSYGIAYKHADGGVEGLLKGKMVLLFSPMGTSNEEYGKIGMLDSMKQTCDEGIFKFCGMKVMKHVFFGSASNLEKEMINEYLKAVPLVMSKCLSTNKSGEEGEQNKDIKENGENKDNKEDSKESSKNSKDSSKNSDKDKANNSKSENKDISSNKSSMENSKSK</sequence>
<comment type="caution">
    <text evidence="5">The sequence shown here is derived from an EMBL/GenBank/DDBJ whole genome shotgun (WGS) entry which is preliminary data.</text>
</comment>
<keyword evidence="2 5" id="KW-0560">Oxidoreductase</keyword>
<keyword evidence="6" id="KW-1185">Reference proteome</keyword>
<organism evidence="5 6">
    <name type="scientific">Clostridium magnum DSM 2767</name>
    <dbReference type="NCBI Taxonomy" id="1121326"/>
    <lineage>
        <taxon>Bacteria</taxon>
        <taxon>Bacillati</taxon>
        <taxon>Bacillota</taxon>
        <taxon>Clostridia</taxon>
        <taxon>Eubacteriales</taxon>
        <taxon>Clostridiaceae</taxon>
        <taxon>Clostridium</taxon>
    </lineage>
</organism>
<dbReference type="SUPFAM" id="SSF52218">
    <property type="entry name" value="Flavoproteins"/>
    <property type="match status" value="1"/>
</dbReference>
<evidence type="ECO:0000313" key="6">
    <source>
        <dbReference type="Proteomes" id="UP000076603"/>
    </source>
</evidence>
<evidence type="ECO:0000313" key="5">
    <source>
        <dbReference type="EMBL" id="KZL91239.1"/>
    </source>
</evidence>
<dbReference type="Gene3D" id="3.40.50.360">
    <property type="match status" value="1"/>
</dbReference>
<evidence type="ECO:0000256" key="2">
    <source>
        <dbReference type="ARBA" id="ARBA00023002"/>
    </source>
</evidence>